<dbReference type="OrthoDB" id="1284551at2759"/>
<comment type="caution">
    <text evidence="4">The sequence shown here is derived from an EMBL/GenBank/DDBJ whole genome shotgun (WGS) entry which is preliminary data.</text>
</comment>
<evidence type="ECO:0000256" key="2">
    <source>
        <dbReference type="ARBA" id="ARBA00022737"/>
    </source>
</evidence>
<dbReference type="STRING" id="1198029.A0A1U7LL82"/>
<dbReference type="InterPro" id="IPR001680">
    <property type="entry name" value="WD40_rpt"/>
</dbReference>
<dbReference type="Gene3D" id="2.130.10.10">
    <property type="entry name" value="YVTN repeat-like/Quinoprotein amine dehydrogenase"/>
    <property type="match status" value="1"/>
</dbReference>
<dbReference type="InterPro" id="IPR045159">
    <property type="entry name" value="DCAF7-like"/>
</dbReference>
<dbReference type="SMART" id="SM00320">
    <property type="entry name" value="WD40"/>
    <property type="match status" value="3"/>
</dbReference>
<dbReference type="InterPro" id="IPR015943">
    <property type="entry name" value="WD40/YVTN_repeat-like_dom_sf"/>
</dbReference>
<dbReference type="PROSITE" id="PS50294">
    <property type="entry name" value="WD_REPEATS_REGION"/>
    <property type="match status" value="1"/>
</dbReference>
<proteinExistence type="predicted"/>
<accession>A0A1U7LL82</accession>
<dbReference type="InterPro" id="IPR019775">
    <property type="entry name" value="WD40_repeat_CS"/>
</dbReference>
<protein>
    <submittedName>
        <fullName evidence="4">DDB1 and CUL4-associated factor 7</fullName>
    </submittedName>
</protein>
<dbReference type="InterPro" id="IPR036322">
    <property type="entry name" value="WD40_repeat_dom_sf"/>
</dbReference>
<feature type="repeat" description="WD" evidence="3">
    <location>
        <begin position="278"/>
        <end position="313"/>
    </location>
</feature>
<evidence type="ECO:0000313" key="4">
    <source>
        <dbReference type="EMBL" id="OLL23302.1"/>
    </source>
</evidence>
<dbReference type="AlphaFoldDB" id="A0A1U7LL82"/>
<reference evidence="4 5" key="1">
    <citation type="submission" date="2016-04" db="EMBL/GenBank/DDBJ databases">
        <title>Evolutionary innovation and constraint leading to complex multicellularity in the Ascomycota.</title>
        <authorList>
            <person name="Cisse O."/>
            <person name="Nguyen A."/>
            <person name="Hewitt D.A."/>
            <person name="Jedd G."/>
            <person name="Stajich J.E."/>
        </authorList>
    </citation>
    <scope>NUCLEOTIDE SEQUENCE [LARGE SCALE GENOMIC DNA]</scope>
    <source>
        <strain evidence="4 5">DAH-3</strain>
    </source>
</reference>
<keyword evidence="1 3" id="KW-0853">WD repeat</keyword>
<gene>
    <name evidence="4" type="ORF">NEOLI_004905</name>
</gene>
<dbReference type="PANTHER" id="PTHR19919">
    <property type="entry name" value="WD REPEAT CONTAINING PROTEIN"/>
    <property type="match status" value="1"/>
</dbReference>
<keyword evidence="2" id="KW-0677">Repeat</keyword>
<name>A0A1U7LL82_NEOID</name>
<dbReference type="EMBL" id="LXFE01001898">
    <property type="protein sequence ID" value="OLL23302.1"/>
    <property type="molecule type" value="Genomic_DNA"/>
</dbReference>
<dbReference type="Pfam" id="PF00400">
    <property type="entry name" value="WD40"/>
    <property type="match status" value="1"/>
</dbReference>
<evidence type="ECO:0000256" key="3">
    <source>
        <dbReference type="PROSITE-ProRule" id="PRU00221"/>
    </source>
</evidence>
<evidence type="ECO:0000313" key="5">
    <source>
        <dbReference type="Proteomes" id="UP000186594"/>
    </source>
</evidence>
<dbReference type="PROSITE" id="PS00678">
    <property type="entry name" value="WD_REPEATS_1"/>
    <property type="match status" value="1"/>
</dbReference>
<evidence type="ECO:0000256" key="1">
    <source>
        <dbReference type="ARBA" id="ARBA00022574"/>
    </source>
</evidence>
<organism evidence="4 5">
    <name type="scientific">Neolecta irregularis (strain DAH-3)</name>
    <dbReference type="NCBI Taxonomy" id="1198029"/>
    <lineage>
        <taxon>Eukaryota</taxon>
        <taxon>Fungi</taxon>
        <taxon>Dikarya</taxon>
        <taxon>Ascomycota</taxon>
        <taxon>Taphrinomycotina</taxon>
        <taxon>Neolectales</taxon>
        <taxon>Neolectaceae</taxon>
        <taxon>Neolecta</taxon>
    </lineage>
</organism>
<dbReference type="Proteomes" id="UP000186594">
    <property type="component" value="Unassembled WGS sequence"/>
</dbReference>
<dbReference type="OMA" id="NEDWMAI"/>
<keyword evidence="5" id="KW-1185">Reference proteome</keyword>
<dbReference type="PROSITE" id="PS50082">
    <property type="entry name" value="WD_REPEATS_2"/>
    <property type="match status" value="1"/>
</dbReference>
<sequence>MKPITTHRRYSLSAAFQPVQTISTQRKGDGFLEFPWPTYAIDWCKWQTSRKIAVGSFIEGNHNKVSQSLKDHAINSKLRILTETGNQEFDSSAEADTLYPFTKIQWEPKSDKVACSLLATTSDHLRIWEDKVVVIDEKLTLTNKASKFSAPLTSFDWNLISPNIIVTSSIDTTCTVWDIHVQTAKTQLIAHDREVFDVGFLYGSTDIFASVGSDGSVRMFDLRALEHSTIIYEGVNPAPLLRLSMNPRDANFIATFHADSSSIQILDIRNPGVSFLELTAHVGNVNCISWQPDSRTVLASGGDDCQILIWDVEKDAGFPKKEPTLSWSSDWEINNLAWGLSLNPNEKKIAVASGKRVSYAVGC</sequence>
<dbReference type="SUPFAM" id="SSF50978">
    <property type="entry name" value="WD40 repeat-like"/>
    <property type="match status" value="1"/>
</dbReference>